<dbReference type="EnsemblPlants" id="Kaladp0011s0726.1.v1.1">
    <property type="protein sequence ID" value="Kaladp0011s0726.1.v1.1"/>
    <property type="gene ID" value="Kaladp0011s0726.v1.1"/>
</dbReference>
<feature type="region of interest" description="Disordered" evidence="1">
    <location>
        <begin position="891"/>
        <end position="912"/>
    </location>
</feature>
<feature type="compositionally biased region" description="Polar residues" evidence="1">
    <location>
        <begin position="538"/>
        <end position="548"/>
    </location>
</feature>
<dbReference type="Gramene" id="Kaladp0011s0726.1.v1.1">
    <property type="protein sequence ID" value="Kaladp0011s0726.1.v1.1"/>
    <property type="gene ID" value="Kaladp0011s0726.v1.1"/>
</dbReference>
<dbReference type="AlphaFoldDB" id="A0A7N0RHM6"/>
<keyword evidence="2" id="KW-0732">Signal</keyword>
<dbReference type="PANTHER" id="PTHR36893:SF1">
    <property type="entry name" value="BULB-TYPE LECTIN DOMAIN-CONTAINING PROTEIN"/>
    <property type="match status" value="1"/>
</dbReference>
<evidence type="ECO:0000256" key="1">
    <source>
        <dbReference type="SAM" id="MobiDB-lite"/>
    </source>
</evidence>
<feature type="chain" id="PRO_5036207898" evidence="2">
    <location>
        <begin position="40"/>
        <end position="966"/>
    </location>
</feature>
<feature type="region of interest" description="Disordered" evidence="1">
    <location>
        <begin position="108"/>
        <end position="142"/>
    </location>
</feature>
<dbReference type="OMA" id="LQWVIAP"/>
<keyword evidence="4" id="KW-1185">Reference proteome</keyword>
<feature type="signal peptide" evidence="2">
    <location>
        <begin position="1"/>
        <end position="39"/>
    </location>
</feature>
<evidence type="ECO:0000313" key="3">
    <source>
        <dbReference type="EnsemblPlants" id="Kaladp0011s0726.1.v1.1"/>
    </source>
</evidence>
<accession>A0A7N0RHM6</accession>
<evidence type="ECO:0000256" key="2">
    <source>
        <dbReference type="SAM" id="SignalP"/>
    </source>
</evidence>
<evidence type="ECO:0000313" key="4">
    <source>
        <dbReference type="Proteomes" id="UP000594263"/>
    </source>
</evidence>
<feature type="region of interest" description="Disordered" evidence="1">
    <location>
        <begin position="538"/>
        <end position="563"/>
    </location>
</feature>
<proteinExistence type="predicted"/>
<dbReference type="SUPFAM" id="SSF89372">
    <property type="entry name" value="Fucose-specific lectin"/>
    <property type="match status" value="2"/>
</dbReference>
<reference evidence="3" key="1">
    <citation type="submission" date="2021-01" db="UniProtKB">
        <authorList>
            <consortium name="EnsemblPlants"/>
        </authorList>
    </citation>
    <scope>IDENTIFICATION</scope>
</reference>
<dbReference type="PANTHER" id="PTHR36893">
    <property type="entry name" value="OS01G0275950 PROTEIN"/>
    <property type="match status" value="1"/>
</dbReference>
<organism evidence="3 4">
    <name type="scientific">Kalanchoe fedtschenkoi</name>
    <name type="common">Lavender scallops</name>
    <name type="synonym">South American air plant</name>
    <dbReference type="NCBI Taxonomy" id="63787"/>
    <lineage>
        <taxon>Eukaryota</taxon>
        <taxon>Viridiplantae</taxon>
        <taxon>Streptophyta</taxon>
        <taxon>Embryophyta</taxon>
        <taxon>Tracheophyta</taxon>
        <taxon>Spermatophyta</taxon>
        <taxon>Magnoliopsida</taxon>
        <taxon>eudicotyledons</taxon>
        <taxon>Gunneridae</taxon>
        <taxon>Pentapetalae</taxon>
        <taxon>Saxifragales</taxon>
        <taxon>Crassulaceae</taxon>
        <taxon>Kalanchoe</taxon>
    </lineage>
</organism>
<dbReference type="Gramene" id="Kaladp0011s0726.3.v1.1">
    <property type="protein sequence ID" value="Kaladp0011s0726.3.v1.1"/>
    <property type="gene ID" value="Kaladp0011s0726.v1.1"/>
</dbReference>
<name>A0A7N0RHM6_KALFE</name>
<protein>
    <submittedName>
        <fullName evidence="3">Uncharacterized protein</fullName>
    </submittedName>
</protein>
<dbReference type="EnsemblPlants" id="Kaladp0011s0726.3.v1.1">
    <property type="protein sequence ID" value="Kaladp0011s0726.3.v1.1"/>
    <property type="gene ID" value="Kaladp0011s0726.v1.1"/>
</dbReference>
<sequence>MWCGCCLSGSKMVKLCDVVLGVGFVICCCLCDSVGSVEAGDVGFDLVCSGGGGEPDGEFELKTDRFWEYDERLDSWVELKLPFDLLSCHNENCTKVGTIHQTVKNIVQQEPRQGKDKESIPDEVDDEIGRPPANKMAGGDVGEKSSRAVTLSLPWWKRVSLTKMSETSIWVTGASGSVYERYWNGLQWVVAPHDLPASAGKAVSIFTVNQMILALTEAGSLYQLQISESFEPVWLEFLPLAGDSLHGEADAAPKTKIKSGVNSHDGERLYFCTMDGSLLELTNMFPERWVRHGRPSGADVAAIAHPAAMRPETVFTVSSAGDLYEYVRSSKPSWKKHIWVHGSTQDVALQPTAGCSIHGLRGAHSMSLFLLTRDGSLIERLMHQRKWKWLHHGSPEGHLLKAILPQAPVTGELLSIFFTTAAGHVFEYRIRKQSGTHQENKAEETWVSHTHPKNAKPVSDALGLQLQVGRILFPLDDGRIAELHLRGIGGETSGPYNQVPVKKKPKHEYVWSILETPETEGWNAEYCSEERGPLNCVTGTTDESGSTWTRDRRKNGNSDQQTYLPPKALDSRTLKSLKNYAVPNNWIGANFRLRLMHSGTSFFLITESGFIFEYLYIENIWLWVKHDHRTPMGGALANFNMSLFFVDIYGSLVLRERNGNELSWINCTNMQRGRRVTGGPPWDRVVGGSMKVTAADALFFISTSGRLLQFTVAGRLYKWKDCKHPQNIKVACIVDQEILRDNIVFVVGRNGRLYQYNKVTQLWHEHYQSQHLVLSLLPGTAVRVSSQSLTGSLFIISEDGGLVEYHWNSMEGWNWIEHGKPGKSVTLVSSPGPCFEGSQLFLIGSDGKVYLRYLTTQSTWKWKHCGFPYRTMDAEKGSNDVGVELETCTDEEHPEDGDIKDATPNCDPKVSSTRPIPFSTDTVIFELQDGRLAEMKHTEESQWAWSRIIGNPTSQCITSYWTAVTS</sequence>
<dbReference type="Proteomes" id="UP000594263">
    <property type="component" value="Unplaced"/>
</dbReference>
<dbReference type="Gene3D" id="2.120.10.70">
    <property type="entry name" value="Fucose-specific lectin"/>
    <property type="match status" value="2"/>
</dbReference>